<protein>
    <submittedName>
        <fullName evidence="1">Uncharacterized protein</fullName>
    </submittedName>
</protein>
<reference evidence="1 2" key="1">
    <citation type="submission" date="2018-11" db="EMBL/GenBank/DDBJ databases">
        <title>Neisseria weixii sp. nov. isolated from the rectal contents of plateau pika (Ochotona cruzoniae).</title>
        <authorList>
            <person name="Zhang G."/>
        </authorList>
    </citation>
    <scope>NUCLEOTIDE SEQUENCE [LARGE SCALE GENOMIC DNA]</scope>
    <source>
        <strain evidence="1 2">10009</strain>
    </source>
</reference>
<gene>
    <name evidence="1" type="ORF">EGK74_10480</name>
</gene>
<evidence type="ECO:0000313" key="2">
    <source>
        <dbReference type="Proteomes" id="UP000272412"/>
    </source>
</evidence>
<dbReference type="RefSeq" id="WP_123804721.1">
    <property type="nucleotide sequence ID" value="NZ_RPFL01000032.1"/>
</dbReference>
<sequence length="412" mass="43360">MPQPHPEETAKSLAGDIASQINTATGLLAKPLEERAQILQRTAELKSELAATYANGMITFQNGEMPADAADFYARNPGALAETVETMRQEAKEMHKIGGENAGKAYLMGVAGKLAGGAGNGLDILELGGRLNKAYHEDTQSNWDSVYGQFAKIMVGAAGGAAAVGVARAVGLGLAAMIGGGPLLAATATVVVGGVLTIAVGKIAEFAESEISKSNTILSAPVDDVTDLVLVGDMHLPIDARLRADNVTVFGNQRFDNIEIEADKVEIVGGISSEGNFIVQAEETSVTPSENVAQTLLEKAQAEAVAAAQNGTDSTVQTEQVEDVPAEAAEATLAELPIAENKTVIGYDSPENILPDGSRIDDEMFLYYENQESLLSQPVTENPIPADETVVYPDMVTPDIGMPDIYDDYIMY</sequence>
<organism evidence="1 2">
    <name type="scientific">Neisseria weixii</name>
    <dbReference type="NCBI Taxonomy" id="1853276"/>
    <lineage>
        <taxon>Bacteria</taxon>
        <taxon>Pseudomonadati</taxon>
        <taxon>Pseudomonadota</taxon>
        <taxon>Betaproteobacteria</taxon>
        <taxon>Neisseriales</taxon>
        <taxon>Neisseriaceae</taxon>
        <taxon>Neisseria</taxon>
    </lineage>
</organism>
<dbReference type="Proteomes" id="UP000272412">
    <property type="component" value="Unassembled WGS sequence"/>
</dbReference>
<dbReference type="AlphaFoldDB" id="A0A3N4N061"/>
<keyword evidence="2" id="KW-1185">Reference proteome</keyword>
<accession>A0A3N4N061</accession>
<proteinExistence type="predicted"/>
<dbReference type="EMBL" id="RPFL01000032">
    <property type="protein sequence ID" value="RPD84849.1"/>
    <property type="molecule type" value="Genomic_DNA"/>
</dbReference>
<comment type="caution">
    <text evidence="1">The sequence shown here is derived from an EMBL/GenBank/DDBJ whole genome shotgun (WGS) entry which is preliminary data.</text>
</comment>
<name>A0A3N4N061_9NEIS</name>
<evidence type="ECO:0000313" key="1">
    <source>
        <dbReference type="EMBL" id="RPD84849.1"/>
    </source>
</evidence>